<protein>
    <submittedName>
        <fullName evidence="2">Uncharacterized protein</fullName>
    </submittedName>
</protein>
<feature type="transmembrane region" description="Helical" evidence="1">
    <location>
        <begin position="68"/>
        <end position="86"/>
    </location>
</feature>
<feature type="transmembrane region" description="Helical" evidence="1">
    <location>
        <begin position="20"/>
        <end position="39"/>
    </location>
</feature>
<keyword evidence="3" id="KW-1185">Reference proteome</keyword>
<feature type="transmembrane region" description="Helical" evidence="1">
    <location>
        <begin position="101"/>
        <end position="122"/>
    </location>
</feature>
<proteinExistence type="predicted"/>
<sequence length="129" mass="13434">MSTSVTPVGERTNAWSAAPAFPLVVSSAALAVVTLTAWAVEGAWAMAWVLGVPLVVASHLAHRQSRAAAVISGLLAVALVVVWFVVGRANGWSSGLSSQELYVGVVFLALGPVAMLTLVIAVRDLFRRP</sequence>
<keyword evidence="1" id="KW-0812">Transmembrane</keyword>
<evidence type="ECO:0000256" key="1">
    <source>
        <dbReference type="SAM" id="Phobius"/>
    </source>
</evidence>
<comment type="caution">
    <text evidence="2">The sequence shown here is derived from an EMBL/GenBank/DDBJ whole genome shotgun (WGS) entry which is preliminary data.</text>
</comment>
<evidence type="ECO:0000313" key="3">
    <source>
        <dbReference type="Proteomes" id="UP001500945"/>
    </source>
</evidence>
<organism evidence="2 3">
    <name type="scientific">Fodinibacter luteus</name>
    <dbReference type="NCBI Taxonomy" id="552064"/>
    <lineage>
        <taxon>Bacteria</taxon>
        <taxon>Bacillati</taxon>
        <taxon>Actinomycetota</taxon>
        <taxon>Actinomycetes</taxon>
        <taxon>Micrococcales</taxon>
        <taxon>Intrasporangiaceae</taxon>
        <taxon>Fodinibacter (ex Wang et al. 2009)</taxon>
    </lineage>
</organism>
<keyword evidence="1" id="KW-0472">Membrane</keyword>
<name>A0ABP8KI89_9MICO</name>
<feature type="transmembrane region" description="Helical" evidence="1">
    <location>
        <begin position="45"/>
        <end position="61"/>
    </location>
</feature>
<dbReference type="EMBL" id="BAABGM010000014">
    <property type="protein sequence ID" value="GAA4407419.1"/>
    <property type="molecule type" value="Genomic_DNA"/>
</dbReference>
<dbReference type="Proteomes" id="UP001500945">
    <property type="component" value="Unassembled WGS sequence"/>
</dbReference>
<reference evidence="3" key="1">
    <citation type="journal article" date="2019" name="Int. J. Syst. Evol. Microbiol.">
        <title>The Global Catalogue of Microorganisms (GCM) 10K type strain sequencing project: providing services to taxonomists for standard genome sequencing and annotation.</title>
        <authorList>
            <consortium name="The Broad Institute Genomics Platform"/>
            <consortium name="The Broad Institute Genome Sequencing Center for Infectious Disease"/>
            <person name="Wu L."/>
            <person name="Ma J."/>
        </authorList>
    </citation>
    <scope>NUCLEOTIDE SEQUENCE [LARGE SCALE GENOMIC DNA]</scope>
    <source>
        <strain evidence="3">JCM 17809</strain>
    </source>
</reference>
<accession>A0ABP8KI89</accession>
<dbReference type="RefSeq" id="WP_345206055.1">
    <property type="nucleotide sequence ID" value="NZ_BAABGM010000014.1"/>
</dbReference>
<keyword evidence="1" id="KW-1133">Transmembrane helix</keyword>
<gene>
    <name evidence="2" type="ORF">GCM10023168_23440</name>
</gene>
<evidence type="ECO:0000313" key="2">
    <source>
        <dbReference type="EMBL" id="GAA4407419.1"/>
    </source>
</evidence>